<evidence type="ECO:0000313" key="3">
    <source>
        <dbReference type="Proteomes" id="UP000217785"/>
    </source>
</evidence>
<gene>
    <name evidence="2" type="ORF">EFBL_1015</name>
</gene>
<organism evidence="2 3">
    <name type="scientific">Effusibacillus lacus</name>
    <dbReference type="NCBI Taxonomy" id="1348429"/>
    <lineage>
        <taxon>Bacteria</taxon>
        <taxon>Bacillati</taxon>
        <taxon>Bacillota</taxon>
        <taxon>Bacilli</taxon>
        <taxon>Bacillales</taxon>
        <taxon>Alicyclobacillaceae</taxon>
        <taxon>Effusibacillus</taxon>
    </lineage>
</organism>
<sequence>MQNTNPNQLDTGIETLVNELQTIRQEINELKSMTEKLGLQEKKNYDQLAAMQGKPNDLNEMAAGEQQAAILLTQMRDLCNHMNQHIATIGRHLQIQNGYPTQSPMHPPAQYPMPDNMLPQGFAQNANLNEFRPDPQFVRYPYNRFTT</sequence>
<dbReference type="RefSeq" id="WP_096181088.1">
    <property type="nucleotide sequence ID" value="NZ_BDUF01000020.1"/>
</dbReference>
<evidence type="ECO:0000256" key="1">
    <source>
        <dbReference type="SAM" id="Coils"/>
    </source>
</evidence>
<evidence type="ECO:0000313" key="2">
    <source>
        <dbReference type="EMBL" id="GAX89397.1"/>
    </source>
</evidence>
<proteinExistence type="predicted"/>
<dbReference type="AlphaFoldDB" id="A0A292YG59"/>
<name>A0A292YG59_9BACL</name>
<comment type="caution">
    <text evidence="2">The sequence shown here is derived from an EMBL/GenBank/DDBJ whole genome shotgun (WGS) entry which is preliminary data.</text>
</comment>
<keyword evidence="3" id="KW-1185">Reference proteome</keyword>
<accession>A0A292YG59</accession>
<dbReference type="EMBL" id="BDUF01000020">
    <property type="protein sequence ID" value="GAX89397.1"/>
    <property type="molecule type" value="Genomic_DNA"/>
</dbReference>
<protein>
    <submittedName>
        <fullName evidence="2">Uncharacterized protein</fullName>
    </submittedName>
</protein>
<dbReference type="Proteomes" id="UP000217785">
    <property type="component" value="Unassembled WGS sequence"/>
</dbReference>
<reference evidence="3" key="1">
    <citation type="submission" date="2017-07" db="EMBL/GenBank/DDBJ databases">
        <title>Draft genome sequence of Effusibacillus lacus strain skLN1.</title>
        <authorList>
            <person name="Watanabe M."/>
            <person name="Kojima H."/>
            <person name="Fukui M."/>
        </authorList>
    </citation>
    <scope>NUCLEOTIDE SEQUENCE [LARGE SCALE GENOMIC DNA]</scope>
    <source>
        <strain evidence="3">skLN1</strain>
    </source>
</reference>
<feature type="coiled-coil region" evidence="1">
    <location>
        <begin position="13"/>
        <end position="43"/>
    </location>
</feature>
<keyword evidence="1" id="KW-0175">Coiled coil</keyword>